<keyword evidence="2" id="KW-0479">Metal-binding</keyword>
<dbReference type="Pfam" id="PF13359">
    <property type="entry name" value="DDE_Tnp_4"/>
    <property type="match status" value="1"/>
</dbReference>
<evidence type="ECO:0000256" key="2">
    <source>
        <dbReference type="ARBA" id="ARBA00022723"/>
    </source>
</evidence>
<dbReference type="EMBL" id="CALNXI010000280">
    <property type="protein sequence ID" value="CAH3023901.1"/>
    <property type="molecule type" value="Genomic_DNA"/>
</dbReference>
<accession>A0ABN8M2S7</accession>
<comment type="caution">
    <text evidence="4">The sequence shown here is derived from an EMBL/GenBank/DDBJ whole genome shotgun (WGS) entry which is preliminary data.</text>
</comment>
<dbReference type="Proteomes" id="UP001159427">
    <property type="component" value="Unassembled WGS sequence"/>
</dbReference>
<protein>
    <recommendedName>
        <fullName evidence="3">DDE Tnp4 domain-containing protein</fullName>
    </recommendedName>
</protein>
<proteinExistence type="predicted"/>
<gene>
    <name evidence="4" type="ORF">PEVE_00020925</name>
</gene>
<sequence>MSFDEVRDSLVISFAEGLITEEEFLFLYEEYESVNPFYSYWEFEPLCLDSLDSSECKCEFRLEKEDIPFYGTVRGICRPETNQRVVYNGHKRVHGLKFQSVALPNNLIGNLYGPVEGHRHDARMLKDSGPLKDLSRVGFNTRGEVLFLYGDPAYPLRPNLMRPYCQGDVPVLTPEMEAFNTAMSSLRVSVEWLFNDVSNYFKFIDFKKNLKIGMSAVGKQYIVCALLRNVLTCLYGNITSDHFQLEPPTVQDYLA</sequence>
<feature type="domain" description="DDE Tnp4" evidence="3">
    <location>
        <begin position="71"/>
        <end position="229"/>
    </location>
</feature>
<evidence type="ECO:0000313" key="4">
    <source>
        <dbReference type="EMBL" id="CAH3023901.1"/>
    </source>
</evidence>
<reference evidence="4 5" key="1">
    <citation type="submission" date="2022-05" db="EMBL/GenBank/DDBJ databases">
        <authorList>
            <consortium name="Genoscope - CEA"/>
            <person name="William W."/>
        </authorList>
    </citation>
    <scope>NUCLEOTIDE SEQUENCE [LARGE SCALE GENOMIC DNA]</scope>
</reference>
<organism evidence="4 5">
    <name type="scientific">Porites evermanni</name>
    <dbReference type="NCBI Taxonomy" id="104178"/>
    <lineage>
        <taxon>Eukaryota</taxon>
        <taxon>Metazoa</taxon>
        <taxon>Cnidaria</taxon>
        <taxon>Anthozoa</taxon>
        <taxon>Hexacorallia</taxon>
        <taxon>Scleractinia</taxon>
        <taxon>Fungiina</taxon>
        <taxon>Poritidae</taxon>
        <taxon>Porites</taxon>
    </lineage>
</organism>
<evidence type="ECO:0000313" key="5">
    <source>
        <dbReference type="Proteomes" id="UP001159427"/>
    </source>
</evidence>
<dbReference type="InterPro" id="IPR027806">
    <property type="entry name" value="HARBI1_dom"/>
</dbReference>
<dbReference type="PANTHER" id="PTHR34615:SF1">
    <property type="entry name" value="PX DOMAIN-CONTAINING PROTEIN"/>
    <property type="match status" value="1"/>
</dbReference>
<comment type="cofactor">
    <cofactor evidence="1">
        <name>a divalent metal cation</name>
        <dbReference type="ChEBI" id="CHEBI:60240"/>
    </cofactor>
</comment>
<name>A0ABN8M2S7_9CNID</name>
<evidence type="ECO:0000259" key="3">
    <source>
        <dbReference type="Pfam" id="PF13359"/>
    </source>
</evidence>
<keyword evidence="5" id="KW-1185">Reference proteome</keyword>
<evidence type="ECO:0000256" key="1">
    <source>
        <dbReference type="ARBA" id="ARBA00001968"/>
    </source>
</evidence>
<dbReference type="PANTHER" id="PTHR34615">
    <property type="entry name" value="PX DOMAIN-CONTAINING PROTEIN"/>
    <property type="match status" value="1"/>
</dbReference>